<dbReference type="RefSeq" id="WP_141176594.1">
    <property type="nucleotide sequence ID" value="NZ_JBHUFX010000006.1"/>
</dbReference>
<evidence type="ECO:0000313" key="11">
    <source>
        <dbReference type="Proteomes" id="UP000319523"/>
    </source>
</evidence>
<feature type="binding site" evidence="5">
    <location>
        <position position="373"/>
    </location>
    <ligand>
        <name>substrate</name>
    </ligand>
</feature>
<dbReference type="CDD" id="cd06828">
    <property type="entry name" value="PLPDE_III_DapDC"/>
    <property type="match status" value="1"/>
</dbReference>
<organism evidence="10 11">
    <name type="scientific">Mixta tenebrionis</name>
    <dbReference type="NCBI Taxonomy" id="2562439"/>
    <lineage>
        <taxon>Bacteria</taxon>
        <taxon>Pseudomonadati</taxon>
        <taxon>Pseudomonadota</taxon>
        <taxon>Gammaproteobacteria</taxon>
        <taxon>Enterobacterales</taxon>
        <taxon>Erwiniaceae</taxon>
        <taxon>Mixta</taxon>
    </lineage>
</organism>
<keyword evidence="3 5" id="KW-0663">Pyridoxal phosphate</keyword>
<sequence>MPRPLNTPDSALNSANLLSLAARYDGPFWAYDADIIRQRIAQLRQFDVVRFAQKACSNIHILRLMRAAGVKVDSVSLGEIERALAAGYQAGGDEIVFTADLLDRPTLARVAELRIPVNAGSVDMLHQLGACSPGHPVWLRVNPGFGHGHSQKTNTGGENSKHGIWHQELPQAVQAIQQHGLKLVGIHMHIGSGVDYAHLEQVCEAMVERVIALDQDISAISAGGGLSVPYRYGEEAIDTQHYYSLWHRARERIAAHLGHPLKLEIEPGRFLAAEAGVLVTQVRAVKDMGSRHFVLVDAGFSDLMRPAMYGSYHHISLLAEDAGQRELRETVLAGPLCESGDVFTQLEGGKVETRQLPAVSPGDYLVLHDTGAYGASMSSNYNSRPLIPEVLFDGGEAREIRRRQTIQELLALEL</sequence>
<dbReference type="PRINTS" id="PR01179">
    <property type="entry name" value="ODADCRBXLASE"/>
</dbReference>
<feature type="active site" description="Proton donor" evidence="7">
    <location>
        <position position="337"/>
    </location>
</feature>
<evidence type="ECO:0000256" key="8">
    <source>
        <dbReference type="RuleBase" id="RU003738"/>
    </source>
</evidence>
<dbReference type="EMBL" id="VHQI01000007">
    <property type="protein sequence ID" value="TPW41656.1"/>
    <property type="molecule type" value="Genomic_DNA"/>
</dbReference>
<dbReference type="SUPFAM" id="SSF51419">
    <property type="entry name" value="PLP-binding barrel"/>
    <property type="match status" value="1"/>
</dbReference>
<keyword evidence="5" id="KW-0028">Amino-acid biosynthesis</keyword>
<feature type="binding site" evidence="5">
    <location>
        <position position="338"/>
    </location>
    <ligand>
        <name>substrate</name>
    </ligand>
</feature>
<dbReference type="NCBIfam" id="TIGR01048">
    <property type="entry name" value="lysA"/>
    <property type="match status" value="1"/>
</dbReference>
<evidence type="ECO:0000256" key="3">
    <source>
        <dbReference type="ARBA" id="ARBA00022898"/>
    </source>
</evidence>
<evidence type="ECO:0000256" key="1">
    <source>
        <dbReference type="ARBA" id="ARBA00001933"/>
    </source>
</evidence>
<accession>A0A506V802</accession>
<dbReference type="OrthoDB" id="9802241at2"/>
<proteinExistence type="inferred from homology"/>
<dbReference type="GO" id="GO:0008836">
    <property type="term" value="F:diaminopimelate decarboxylase activity"/>
    <property type="evidence" value="ECO:0007669"/>
    <property type="project" value="UniProtKB-UniRule"/>
</dbReference>
<keyword evidence="2 5" id="KW-0210">Decarboxylase</keyword>
<feature type="binding site" evidence="5">
    <location>
        <begin position="266"/>
        <end position="269"/>
    </location>
    <ligand>
        <name>pyridoxal 5'-phosphate</name>
        <dbReference type="ChEBI" id="CHEBI:597326"/>
    </ligand>
</feature>
<comment type="pathway">
    <text evidence="5 8">Amino-acid biosynthesis; L-lysine biosynthesis via DAP pathway; L-lysine from DL-2,6-diaminopimelate: step 1/1.</text>
</comment>
<evidence type="ECO:0000256" key="6">
    <source>
        <dbReference type="NCBIfam" id="TIGR01048"/>
    </source>
</evidence>
<dbReference type="GO" id="GO:0009089">
    <property type="term" value="P:lysine biosynthetic process via diaminopimelate"/>
    <property type="evidence" value="ECO:0007669"/>
    <property type="project" value="UniProtKB-UniRule"/>
</dbReference>
<feature type="modified residue" description="N6-(pyridoxal phosphate)lysine" evidence="5 7">
    <location>
        <position position="54"/>
    </location>
</feature>
<dbReference type="PROSITE" id="PS00878">
    <property type="entry name" value="ODR_DC_2_1"/>
    <property type="match status" value="1"/>
</dbReference>
<dbReference type="InterPro" id="IPR022644">
    <property type="entry name" value="De-COase2_N"/>
</dbReference>
<evidence type="ECO:0000256" key="7">
    <source>
        <dbReference type="PIRSR" id="PIRSR600183-50"/>
    </source>
</evidence>
<gene>
    <name evidence="5 10" type="primary">lysA</name>
    <name evidence="10" type="ORF">FKM52_12955</name>
</gene>
<name>A0A506V802_9GAMM</name>
<dbReference type="HAMAP" id="MF_02120">
    <property type="entry name" value="LysA"/>
    <property type="match status" value="1"/>
</dbReference>
<dbReference type="InterPro" id="IPR002986">
    <property type="entry name" value="DAP_deCOOHase_LysA"/>
</dbReference>
<evidence type="ECO:0000256" key="2">
    <source>
        <dbReference type="ARBA" id="ARBA00022793"/>
    </source>
</evidence>
<dbReference type="Gene3D" id="2.40.37.10">
    <property type="entry name" value="Lyase, Ornithine Decarboxylase, Chain A, domain 1"/>
    <property type="match status" value="1"/>
</dbReference>
<feature type="binding site" evidence="5">
    <location>
        <position position="309"/>
    </location>
    <ligand>
        <name>substrate</name>
    </ligand>
</feature>
<protein>
    <recommendedName>
        <fullName evidence="5 6">Diaminopimelate decarboxylase</fullName>
        <shortName evidence="5">DAP decarboxylase</shortName>
        <shortName evidence="5">DAPDC</shortName>
        <ecNumber evidence="5 6">4.1.1.20</ecNumber>
    </recommendedName>
</protein>
<dbReference type="PANTHER" id="PTHR43727">
    <property type="entry name" value="DIAMINOPIMELATE DECARBOXYLASE"/>
    <property type="match status" value="1"/>
</dbReference>
<dbReference type="EC" id="4.1.1.20" evidence="5 6"/>
<dbReference type="SUPFAM" id="SSF50621">
    <property type="entry name" value="Alanine racemase C-terminal domain-like"/>
    <property type="match status" value="1"/>
</dbReference>
<comment type="cofactor">
    <cofactor evidence="1 5 7 8">
        <name>pyridoxal 5'-phosphate</name>
        <dbReference type="ChEBI" id="CHEBI:597326"/>
    </cofactor>
</comment>
<comment type="catalytic activity">
    <reaction evidence="5 8">
        <text>meso-2,6-diaminopimelate + H(+) = L-lysine + CO2</text>
        <dbReference type="Rhea" id="RHEA:15101"/>
        <dbReference type="ChEBI" id="CHEBI:15378"/>
        <dbReference type="ChEBI" id="CHEBI:16526"/>
        <dbReference type="ChEBI" id="CHEBI:32551"/>
        <dbReference type="ChEBI" id="CHEBI:57791"/>
        <dbReference type="EC" id="4.1.1.20"/>
    </reaction>
</comment>
<feature type="binding site" evidence="5">
    <location>
        <position position="225"/>
    </location>
    <ligand>
        <name>pyridoxal 5'-phosphate</name>
        <dbReference type="ChEBI" id="CHEBI:597326"/>
    </ligand>
</feature>
<feature type="binding site" evidence="5">
    <location>
        <position position="373"/>
    </location>
    <ligand>
        <name>pyridoxal 5'-phosphate</name>
        <dbReference type="ChEBI" id="CHEBI:597326"/>
    </ligand>
</feature>
<dbReference type="UniPathway" id="UPA00034">
    <property type="reaction ID" value="UER00027"/>
</dbReference>
<reference evidence="10 11" key="1">
    <citation type="submission" date="2019-06" db="EMBL/GenBank/DDBJ databases">
        <authorList>
            <person name="Yang Y."/>
        </authorList>
    </citation>
    <scope>NUCLEOTIDE SEQUENCE [LARGE SCALE GENOMIC DNA]</scope>
    <source>
        <strain evidence="10 11">BIT-26</strain>
    </source>
</reference>
<evidence type="ECO:0000256" key="5">
    <source>
        <dbReference type="HAMAP-Rule" id="MF_02120"/>
    </source>
</evidence>
<dbReference type="InterPro" id="IPR022657">
    <property type="entry name" value="De-COase2_CS"/>
</dbReference>
<feature type="binding site" evidence="5">
    <location>
        <position position="269"/>
    </location>
    <ligand>
        <name>substrate</name>
    </ligand>
</feature>
<dbReference type="PRINTS" id="PR01181">
    <property type="entry name" value="DAPDCRBXLASE"/>
</dbReference>
<dbReference type="Proteomes" id="UP000319523">
    <property type="component" value="Unassembled WGS sequence"/>
</dbReference>
<evidence type="ECO:0000256" key="4">
    <source>
        <dbReference type="ARBA" id="ARBA00023239"/>
    </source>
</evidence>
<comment type="similarity">
    <text evidence="5">Belongs to the Orn/Lys/Arg decarboxylase class-II family. LysA subfamily.</text>
</comment>
<dbReference type="Pfam" id="PF02784">
    <property type="entry name" value="Orn_Arg_deC_N"/>
    <property type="match status" value="1"/>
</dbReference>
<evidence type="ECO:0000313" key="10">
    <source>
        <dbReference type="EMBL" id="TPW41656.1"/>
    </source>
</evidence>
<keyword evidence="5 8" id="KW-0457">Lysine biosynthesis</keyword>
<dbReference type="PANTHER" id="PTHR43727:SF2">
    <property type="entry name" value="GROUP IV DECARBOXYLASE"/>
    <property type="match status" value="1"/>
</dbReference>
<comment type="caution">
    <text evidence="10">The sequence shown here is derived from an EMBL/GenBank/DDBJ whole genome shotgun (WGS) entry which is preliminary data.</text>
</comment>
<evidence type="ECO:0000259" key="9">
    <source>
        <dbReference type="Pfam" id="PF02784"/>
    </source>
</evidence>
<dbReference type="InterPro" id="IPR009006">
    <property type="entry name" value="Ala_racemase/Decarboxylase_C"/>
</dbReference>
<dbReference type="GO" id="GO:0030170">
    <property type="term" value="F:pyridoxal phosphate binding"/>
    <property type="evidence" value="ECO:0007669"/>
    <property type="project" value="UniProtKB-UniRule"/>
</dbReference>
<comment type="function">
    <text evidence="5">Specifically catalyzes the decarboxylation of meso-diaminopimelate (meso-DAP) to L-lysine.</text>
</comment>
<dbReference type="Gene3D" id="3.20.20.10">
    <property type="entry name" value="Alanine racemase"/>
    <property type="match status" value="1"/>
</dbReference>
<keyword evidence="11" id="KW-1185">Reference proteome</keyword>
<comment type="subunit">
    <text evidence="5">Homodimer.</text>
</comment>
<dbReference type="AlphaFoldDB" id="A0A506V802"/>
<dbReference type="InterPro" id="IPR029066">
    <property type="entry name" value="PLP-binding_barrel"/>
</dbReference>
<dbReference type="InterPro" id="IPR000183">
    <property type="entry name" value="Orn/DAP/Arg_de-COase"/>
</dbReference>
<dbReference type="PROSITE" id="PS00879">
    <property type="entry name" value="ODR_DC_2_2"/>
    <property type="match status" value="1"/>
</dbReference>
<feature type="binding site" evidence="5">
    <location>
        <position position="305"/>
    </location>
    <ligand>
        <name>substrate</name>
    </ligand>
</feature>
<feature type="domain" description="Orn/DAP/Arg decarboxylase 2 N-terminal" evidence="9">
    <location>
        <begin position="34"/>
        <end position="273"/>
    </location>
</feature>
<keyword evidence="4 5" id="KW-0456">Lyase</keyword>
<dbReference type="InterPro" id="IPR022653">
    <property type="entry name" value="De-COase2_pyr-phos_BS"/>
</dbReference>